<dbReference type="Gene3D" id="3.30.160.250">
    <property type="match status" value="1"/>
</dbReference>
<organism evidence="2 3">
    <name type="scientific">Thiospirillum jenense</name>
    <dbReference type="NCBI Taxonomy" id="1653858"/>
    <lineage>
        <taxon>Bacteria</taxon>
        <taxon>Pseudomonadati</taxon>
        <taxon>Pseudomonadota</taxon>
        <taxon>Gammaproteobacteria</taxon>
        <taxon>Chromatiales</taxon>
        <taxon>Chromatiaceae</taxon>
        <taxon>Thiospirillum</taxon>
    </lineage>
</organism>
<sequence>MQPYLIEMLWSAEDNAYLCIAPDLPGCSAVGDTPVEAVREMQDAMTAWLEACVAMGREQPQPIAQFRRVA</sequence>
<evidence type="ECO:0000259" key="1">
    <source>
        <dbReference type="Pfam" id="PF15919"/>
    </source>
</evidence>
<dbReference type="Proteomes" id="UP000548632">
    <property type="component" value="Unassembled WGS sequence"/>
</dbReference>
<protein>
    <submittedName>
        <fullName evidence="2">Type II toxin-antitoxin system HicB family antitoxin</fullName>
    </submittedName>
</protein>
<gene>
    <name evidence="2" type="ORF">HUK38_04240</name>
</gene>
<dbReference type="InterPro" id="IPR035069">
    <property type="entry name" value="TTHA1013/TTHA0281-like"/>
</dbReference>
<accession>A0A839HEI4</accession>
<dbReference type="InterPro" id="IPR031807">
    <property type="entry name" value="HicB-like"/>
</dbReference>
<dbReference type="SUPFAM" id="SSF143100">
    <property type="entry name" value="TTHA1013/TTHA0281-like"/>
    <property type="match status" value="1"/>
</dbReference>
<dbReference type="Pfam" id="PF15919">
    <property type="entry name" value="HicB_lk_antitox"/>
    <property type="match status" value="1"/>
</dbReference>
<evidence type="ECO:0000313" key="3">
    <source>
        <dbReference type="Proteomes" id="UP000548632"/>
    </source>
</evidence>
<keyword evidence="3" id="KW-1185">Reference proteome</keyword>
<name>A0A839HEI4_9GAMM</name>
<proteinExistence type="predicted"/>
<dbReference type="RefSeq" id="WP_182582796.1">
    <property type="nucleotide sequence ID" value="NZ_JABVCQ010000007.1"/>
</dbReference>
<dbReference type="AlphaFoldDB" id="A0A839HEI4"/>
<feature type="domain" description="HicB-like antitoxin of toxin-antitoxin system" evidence="1">
    <location>
        <begin position="11"/>
        <end position="62"/>
    </location>
</feature>
<reference evidence="2 3" key="1">
    <citation type="journal article" date="2020" name="Arch. Microbiol.">
        <title>The genome sequence of the giant phototrophic gammaproteobacterium Thiospirillum jenense gives insight into its physiological properties and phylogenetic relationships.</title>
        <authorList>
            <person name="Imhoff J.F."/>
            <person name="Meyer T.E."/>
            <person name="Kyndt J.A."/>
        </authorList>
    </citation>
    <scope>NUCLEOTIDE SEQUENCE [LARGE SCALE GENOMIC DNA]</scope>
    <source>
        <strain evidence="2 3">DSM 216</strain>
    </source>
</reference>
<evidence type="ECO:0000313" key="2">
    <source>
        <dbReference type="EMBL" id="MBB1125439.1"/>
    </source>
</evidence>
<comment type="caution">
    <text evidence="2">The sequence shown here is derived from an EMBL/GenBank/DDBJ whole genome shotgun (WGS) entry which is preliminary data.</text>
</comment>
<dbReference type="EMBL" id="JABVCQ010000007">
    <property type="protein sequence ID" value="MBB1125439.1"/>
    <property type="molecule type" value="Genomic_DNA"/>
</dbReference>